<organism evidence="2 3">
    <name type="scientific">Candidatus Uhrbacteria bacterium CG_4_9_14_3_um_filter_50_9</name>
    <dbReference type="NCBI Taxonomy" id="1975035"/>
    <lineage>
        <taxon>Bacteria</taxon>
        <taxon>Candidatus Uhriibacteriota</taxon>
    </lineage>
</organism>
<dbReference type="EMBL" id="PFWU01000052">
    <property type="protein sequence ID" value="PJA45050.1"/>
    <property type="molecule type" value="Genomic_DNA"/>
</dbReference>
<evidence type="ECO:0000256" key="1">
    <source>
        <dbReference type="SAM" id="Phobius"/>
    </source>
</evidence>
<evidence type="ECO:0000313" key="2">
    <source>
        <dbReference type="EMBL" id="PJA45050.1"/>
    </source>
</evidence>
<sequence>MSLSDPIMRLLVYFATHFIGDFAFQSTWMVSEKGKSWEVLIYHVLVWSAPFVLLLLIPELQPYITPEGLLVNSLSHIVIDALKARYNVIKTIWQDQLCHLGVITILWAINWL</sequence>
<dbReference type="Pfam" id="PF11750">
    <property type="entry name" value="DUF3307"/>
    <property type="match status" value="1"/>
</dbReference>
<dbReference type="AlphaFoldDB" id="A0A2M7XB01"/>
<keyword evidence="1" id="KW-0812">Transmembrane</keyword>
<keyword evidence="1" id="KW-0472">Membrane</keyword>
<dbReference type="Proteomes" id="UP000229385">
    <property type="component" value="Unassembled WGS sequence"/>
</dbReference>
<protein>
    <recommendedName>
        <fullName evidence="4">DUF3307 domain-containing protein</fullName>
    </recommendedName>
</protein>
<accession>A0A2M7XB01</accession>
<proteinExistence type="predicted"/>
<name>A0A2M7XB01_9BACT</name>
<keyword evidence="1" id="KW-1133">Transmembrane helix</keyword>
<feature type="transmembrane region" description="Helical" evidence="1">
    <location>
        <begin position="40"/>
        <end position="57"/>
    </location>
</feature>
<evidence type="ECO:0008006" key="4">
    <source>
        <dbReference type="Google" id="ProtNLM"/>
    </source>
</evidence>
<dbReference type="InterPro" id="IPR021737">
    <property type="entry name" value="Phage_phiKZ_Orf197"/>
</dbReference>
<comment type="caution">
    <text evidence="2">The sequence shown here is derived from an EMBL/GenBank/DDBJ whole genome shotgun (WGS) entry which is preliminary data.</text>
</comment>
<gene>
    <name evidence="2" type="ORF">CO174_05190</name>
</gene>
<feature type="transmembrane region" description="Helical" evidence="1">
    <location>
        <begin position="7"/>
        <end position="28"/>
    </location>
</feature>
<evidence type="ECO:0000313" key="3">
    <source>
        <dbReference type="Proteomes" id="UP000229385"/>
    </source>
</evidence>
<reference evidence="3" key="1">
    <citation type="submission" date="2017-09" db="EMBL/GenBank/DDBJ databases">
        <title>Depth-based differentiation of microbial function through sediment-hosted aquifers and enrichment of novel symbionts in the deep terrestrial subsurface.</title>
        <authorList>
            <person name="Probst A.J."/>
            <person name="Ladd B."/>
            <person name="Jarett J.K."/>
            <person name="Geller-Mcgrath D.E."/>
            <person name="Sieber C.M.K."/>
            <person name="Emerson J.B."/>
            <person name="Anantharaman K."/>
            <person name="Thomas B.C."/>
            <person name="Malmstrom R."/>
            <person name="Stieglmeier M."/>
            <person name="Klingl A."/>
            <person name="Woyke T."/>
            <person name="Ryan C.M."/>
            <person name="Banfield J.F."/>
        </authorList>
    </citation>
    <scope>NUCLEOTIDE SEQUENCE [LARGE SCALE GENOMIC DNA]</scope>
</reference>